<dbReference type="GO" id="GO:0006355">
    <property type="term" value="P:regulation of DNA-templated transcription"/>
    <property type="evidence" value="ECO:0007669"/>
    <property type="project" value="InterPro"/>
</dbReference>
<reference evidence="9 10" key="1">
    <citation type="submission" date="2018-08" db="EMBL/GenBank/DDBJ databases">
        <authorList>
            <person name="Ferrada E.E."/>
            <person name="Latorre B.A."/>
        </authorList>
    </citation>
    <scope>NUCLEOTIDE SEQUENCE [LARGE SCALE GENOMIC DNA]</scope>
    <source>
        <strain evidence="9 10">VK-A60T</strain>
    </source>
</reference>
<sequence>MAPRAGYGRPPVYIRLLGPLEVLTAEGAPIALSTPRLRSLLALLALQPGRSVEADVLADQLWGGEVPPTARATVRTYVMRLRKALPPGSLGTGPEGYRLVLEETGTDIGRLRELLRRARESAAADPDSALALLDEAVRLRRGTPLTGVTDCPALAGRRAGLEELLLTAAEERFQLMLDRGRHQEAVAEIAEAARARPLREHLAEQLMLALHRCGRTAEALHAYRSLRELLVEELGVEPGARTRQLHQAILRGAPETGAPPDSPAPPAAPVRSPAFPAAHSTFVGRRRDLATLLDCLREVAAGPAICLVDGAGGVGKSSLTVRAATAVADRFPDGLLYVDLRGADPLRPPLDTRDALHSLLADLGVPHDQLPTGAEAASALQRRRLRGRRVLVVLDNALDAAHIAPLLPAEPGSAAIVTSRTPLLGVDGARHLHLDVLDPEEAVALVRTICVGAPEPDSSGEWAELVRLCGHLPLALRIIATRMAARPEWALGEWIAVLRDERGRMDQLAVADLDLRASLTAGIGQLARSGSGTDREAAACFPYLGVSALARYLPGSLAALRGIPEDRAAAALDRLADAQLVTSPRPGAYTPHDLVRAAAVSEAARLPGREQRAALVRLARWWLGTLHAVNRVLVGEGEYEEFHRHSAARFPAGPEFTGTQAALTWAQDGLGDVIALAEQLAAPEYDGDPGLADTADARAPLSSFAVEVCRVLERYLTVSHNWLAQERLLATALRVAGRLDDDHARAVVSSQQGKVAGQRGEWEQAAGLLREGQRLFRSVGAVTESLVPQANLAPCLVELGRIDEAIEVSEAVIAARRDRGPSGSLCSLLNNLGHCYLHTGDLKSAERALTSALDVLAELEARTPSGRASTAYYRISALSGLTELTLADGDFAAAVEWAERGLEHADAAAVNTLEAARLHSMLADALLGLGHNERSRAAKRRSRELMASLNSREDVALEADSRAAGRPADGPRAGGGPPYRHRHSPPQE</sequence>
<dbReference type="SUPFAM" id="SSF48452">
    <property type="entry name" value="TPR-like"/>
    <property type="match status" value="2"/>
</dbReference>
<dbReference type="InterPro" id="IPR041664">
    <property type="entry name" value="AAA_16"/>
</dbReference>
<dbReference type="GO" id="GO:0003677">
    <property type="term" value="F:DNA binding"/>
    <property type="evidence" value="ECO:0007669"/>
    <property type="project" value="UniProtKB-UniRule"/>
</dbReference>
<evidence type="ECO:0000313" key="10">
    <source>
        <dbReference type="Proteomes" id="UP000259636"/>
    </source>
</evidence>
<feature type="compositionally biased region" description="Basic and acidic residues" evidence="7">
    <location>
        <begin position="951"/>
        <end position="963"/>
    </location>
</feature>
<keyword evidence="2" id="KW-0902">Two-component regulatory system</keyword>
<dbReference type="InterPro" id="IPR051677">
    <property type="entry name" value="AfsR-DnrI-RedD_regulator"/>
</dbReference>
<dbReference type="SUPFAM" id="SSF52540">
    <property type="entry name" value="P-loop containing nucleoside triphosphate hydrolases"/>
    <property type="match status" value="1"/>
</dbReference>
<dbReference type="AlphaFoldDB" id="A0A385D8E5"/>
<dbReference type="Gene3D" id="1.25.40.10">
    <property type="entry name" value="Tetratricopeptide repeat domain"/>
    <property type="match status" value="2"/>
</dbReference>
<dbReference type="Pfam" id="PF00486">
    <property type="entry name" value="Trans_reg_C"/>
    <property type="match status" value="1"/>
</dbReference>
<dbReference type="Pfam" id="PF13424">
    <property type="entry name" value="TPR_12"/>
    <property type="match status" value="1"/>
</dbReference>
<dbReference type="PRINTS" id="PR00364">
    <property type="entry name" value="DISEASERSIST"/>
</dbReference>
<keyword evidence="5" id="KW-0804">Transcription</keyword>
<dbReference type="InterPro" id="IPR005158">
    <property type="entry name" value="BTAD"/>
</dbReference>
<gene>
    <name evidence="9" type="ORF">D0C37_08510</name>
</gene>
<dbReference type="InterPro" id="IPR036388">
    <property type="entry name" value="WH-like_DNA-bd_sf"/>
</dbReference>
<feature type="region of interest" description="Disordered" evidence="7">
    <location>
        <begin position="948"/>
        <end position="988"/>
    </location>
</feature>
<dbReference type="InterPro" id="IPR016032">
    <property type="entry name" value="Sig_transdc_resp-reg_C-effctor"/>
</dbReference>
<keyword evidence="3" id="KW-0805">Transcription regulation</keyword>
<dbReference type="InterPro" id="IPR027417">
    <property type="entry name" value="P-loop_NTPase"/>
</dbReference>
<dbReference type="KEGG" id="sky:D0C37_08510"/>
<evidence type="ECO:0000256" key="7">
    <source>
        <dbReference type="SAM" id="MobiDB-lite"/>
    </source>
</evidence>
<feature type="compositionally biased region" description="Basic residues" evidence="7">
    <location>
        <begin position="979"/>
        <end position="988"/>
    </location>
</feature>
<dbReference type="SUPFAM" id="SSF46894">
    <property type="entry name" value="C-terminal effector domain of the bipartite response regulators"/>
    <property type="match status" value="1"/>
</dbReference>
<dbReference type="Proteomes" id="UP000259636">
    <property type="component" value="Chromosome"/>
</dbReference>
<dbReference type="InterPro" id="IPR019734">
    <property type="entry name" value="TPR_rpt"/>
</dbReference>
<dbReference type="InterPro" id="IPR001867">
    <property type="entry name" value="OmpR/PhoB-type_DNA-bd"/>
</dbReference>
<evidence type="ECO:0000256" key="1">
    <source>
        <dbReference type="ARBA" id="ARBA00005820"/>
    </source>
</evidence>
<keyword evidence="4 6" id="KW-0238">DNA-binding</keyword>
<comment type="similarity">
    <text evidence="1">Belongs to the AfsR/DnrI/RedD regulatory family.</text>
</comment>
<protein>
    <submittedName>
        <fullName evidence="9">AfsR/SARP family transcriptional regulator</fullName>
    </submittedName>
</protein>
<dbReference type="Gene3D" id="3.40.50.300">
    <property type="entry name" value="P-loop containing nucleotide triphosphate hydrolases"/>
    <property type="match status" value="1"/>
</dbReference>
<evidence type="ECO:0000256" key="2">
    <source>
        <dbReference type="ARBA" id="ARBA00023012"/>
    </source>
</evidence>
<feature type="domain" description="OmpR/PhoB-type" evidence="8">
    <location>
        <begin position="4"/>
        <end position="101"/>
    </location>
</feature>
<dbReference type="Pfam" id="PF13191">
    <property type="entry name" value="AAA_16"/>
    <property type="match status" value="1"/>
</dbReference>
<organism evidence="9 10">
    <name type="scientific">Streptomyces koyangensis</name>
    <dbReference type="NCBI Taxonomy" id="188770"/>
    <lineage>
        <taxon>Bacteria</taxon>
        <taxon>Bacillati</taxon>
        <taxon>Actinomycetota</taxon>
        <taxon>Actinomycetes</taxon>
        <taxon>Kitasatosporales</taxon>
        <taxon>Streptomycetaceae</taxon>
        <taxon>Streptomyces</taxon>
        <taxon>Streptomyces aurantiacus group</taxon>
    </lineage>
</organism>
<dbReference type="PROSITE" id="PS51755">
    <property type="entry name" value="OMPR_PHOB"/>
    <property type="match status" value="1"/>
</dbReference>
<dbReference type="Pfam" id="PF03704">
    <property type="entry name" value="BTAD"/>
    <property type="match status" value="1"/>
</dbReference>
<proteinExistence type="inferred from homology"/>
<dbReference type="Gene3D" id="1.10.10.10">
    <property type="entry name" value="Winged helix-like DNA-binding domain superfamily/Winged helix DNA-binding domain"/>
    <property type="match status" value="1"/>
</dbReference>
<feature type="DNA-binding region" description="OmpR/PhoB-type" evidence="6">
    <location>
        <begin position="4"/>
        <end position="101"/>
    </location>
</feature>
<dbReference type="SMART" id="SM00028">
    <property type="entry name" value="TPR"/>
    <property type="match status" value="3"/>
</dbReference>
<dbReference type="CDD" id="cd15831">
    <property type="entry name" value="BTAD"/>
    <property type="match status" value="1"/>
</dbReference>
<evidence type="ECO:0000259" key="8">
    <source>
        <dbReference type="PROSITE" id="PS51755"/>
    </source>
</evidence>
<dbReference type="PANTHER" id="PTHR35807:SF1">
    <property type="entry name" value="TRANSCRIPTIONAL REGULATOR REDD"/>
    <property type="match status" value="1"/>
</dbReference>
<dbReference type="GO" id="GO:0000160">
    <property type="term" value="P:phosphorelay signal transduction system"/>
    <property type="evidence" value="ECO:0007669"/>
    <property type="project" value="UniProtKB-KW"/>
</dbReference>
<name>A0A385D8E5_9ACTN</name>
<dbReference type="EMBL" id="CP031742">
    <property type="protein sequence ID" value="AXQ54636.1"/>
    <property type="molecule type" value="Genomic_DNA"/>
</dbReference>
<dbReference type="SMART" id="SM00862">
    <property type="entry name" value="Trans_reg_C"/>
    <property type="match status" value="1"/>
</dbReference>
<dbReference type="SMART" id="SM01043">
    <property type="entry name" value="BTAD"/>
    <property type="match status" value="1"/>
</dbReference>
<evidence type="ECO:0000256" key="6">
    <source>
        <dbReference type="PROSITE-ProRule" id="PRU01091"/>
    </source>
</evidence>
<evidence type="ECO:0000256" key="5">
    <source>
        <dbReference type="ARBA" id="ARBA00023163"/>
    </source>
</evidence>
<accession>A0A385D8E5</accession>
<evidence type="ECO:0000256" key="3">
    <source>
        <dbReference type="ARBA" id="ARBA00023015"/>
    </source>
</evidence>
<evidence type="ECO:0000313" key="9">
    <source>
        <dbReference type="EMBL" id="AXQ54636.1"/>
    </source>
</evidence>
<dbReference type="InterPro" id="IPR011990">
    <property type="entry name" value="TPR-like_helical_dom_sf"/>
</dbReference>
<evidence type="ECO:0000256" key="4">
    <source>
        <dbReference type="ARBA" id="ARBA00023125"/>
    </source>
</evidence>
<dbReference type="PANTHER" id="PTHR35807">
    <property type="entry name" value="TRANSCRIPTIONAL REGULATOR REDD-RELATED"/>
    <property type="match status" value="1"/>
</dbReference>